<sequence>MCSSSTWKDDDSQSLQDIDTYDTCYTRIYSSTFSWSCVPCTALPPPRYGYYYVDRGSGVSLGSVLVYWCQEGYQLMGSERLACLRRESTSSWSHPPPHCQEGPGQAQEVRPWNLMRFDKTKCKVLHQGCGNSWYQYRLRDERIKSSPAKDFGVLVDERLDVTHPCVLAARAAKHVLGCIKCSVGSRQQHRRKVRGGWKHDSSTPERGRNAFGRLKHYHRRDYHLSALSSSMFPGAFAGCSNVAFQSSPENQPKLPLESWHPDMQALPQLLLQPSTGPITTLPSQLPRNILLPTLACRADLPRDLVPLYYRSYEEHEVFSKTGMPV</sequence>
<evidence type="ECO:0000313" key="4">
    <source>
        <dbReference type="EMBL" id="KAJ7404624.1"/>
    </source>
</evidence>
<feature type="domain" description="Sushi" evidence="3">
    <location>
        <begin position="38"/>
        <end position="101"/>
    </location>
</feature>
<dbReference type="InterPro" id="IPR053067">
    <property type="entry name" value="SUSD3"/>
</dbReference>
<dbReference type="SUPFAM" id="SSF57535">
    <property type="entry name" value="Complement control module/SCR domain"/>
    <property type="match status" value="1"/>
</dbReference>
<reference evidence="4" key="1">
    <citation type="submission" date="2019-10" db="EMBL/GenBank/DDBJ databases">
        <authorList>
            <person name="Soares A.E.R."/>
            <person name="Aleixo A."/>
            <person name="Schneider P."/>
            <person name="Miyaki C.Y."/>
            <person name="Schneider M.P."/>
            <person name="Mello C."/>
            <person name="Vasconcelos A.T.R."/>
        </authorList>
    </citation>
    <scope>NUCLEOTIDE SEQUENCE</scope>
    <source>
        <tissue evidence="4">Muscle</tissue>
    </source>
</reference>
<dbReference type="InterPro" id="IPR035976">
    <property type="entry name" value="Sushi/SCR/CCP_sf"/>
</dbReference>
<evidence type="ECO:0000313" key="5">
    <source>
        <dbReference type="Proteomes" id="UP001145742"/>
    </source>
</evidence>
<keyword evidence="2" id="KW-0768">Sushi</keyword>
<dbReference type="SMART" id="SM00032">
    <property type="entry name" value="CCP"/>
    <property type="match status" value="1"/>
</dbReference>
<dbReference type="InterPro" id="IPR000436">
    <property type="entry name" value="Sushi_SCR_CCP_dom"/>
</dbReference>
<evidence type="ECO:0000256" key="2">
    <source>
        <dbReference type="PROSITE-ProRule" id="PRU00302"/>
    </source>
</evidence>
<keyword evidence="1 2" id="KW-1015">Disulfide bond</keyword>
<dbReference type="PANTHER" id="PTHR46879:SF2">
    <property type="entry name" value="MICROTUBULE-ASSOCIATED SERINE_THREONINE-PROTEIN KINASE 3"/>
    <property type="match status" value="1"/>
</dbReference>
<accession>A0ABQ9CLA5</accession>
<comment type="caution">
    <text evidence="4">The sequence shown here is derived from an EMBL/GenBank/DDBJ whole genome shotgun (WGS) entry which is preliminary data.</text>
</comment>
<dbReference type="Pfam" id="PF00084">
    <property type="entry name" value="Sushi"/>
    <property type="match status" value="1"/>
</dbReference>
<dbReference type="PROSITE" id="PS50923">
    <property type="entry name" value="SUSHI"/>
    <property type="match status" value="1"/>
</dbReference>
<dbReference type="PANTHER" id="PTHR46879">
    <property type="entry name" value="SUSHI DOMAIN-CONTAINING PROTEIN 3"/>
    <property type="match status" value="1"/>
</dbReference>
<proteinExistence type="predicted"/>
<gene>
    <name evidence="4" type="ORF">WISP_144396</name>
</gene>
<dbReference type="Proteomes" id="UP001145742">
    <property type="component" value="Unassembled WGS sequence"/>
</dbReference>
<evidence type="ECO:0000259" key="3">
    <source>
        <dbReference type="PROSITE" id="PS50923"/>
    </source>
</evidence>
<keyword evidence="5" id="KW-1185">Reference proteome</keyword>
<name>A0ABQ9CLA5_9PASS</name>
<dbReference type="EMBL" id="WHWB01034760">
    <property type="protein sequence ID" value="KAJ7404624.1"/>
    <property type="molecule type" value="Genomic_DNA"/>
</dbReference>
<organism evidence="4 5">
    <name type="scientific">Willisornis vidua</name>
    <name type="common">Xingu scale-backed antbird</name>
    <dbReference type="NCBI Taxonomy" id="1566151"/>
    <lineage>
        <taxon>Eukaryota</taxon>
        <taxon>Metazoa</taxon>
        <taxon>Chordata</taxon>
        <taxon>Craniata</taxon>
        <taxon>Vertebrata</taxon>
        <taxon>Euteleostomi</taxon>
        <taxon>Archelosauria</taxon>
        <taxon>Archosauria</taxon>
        <taxon>Dinosauria</taxon>
        <taxon>Saurischia</taxon>
        <taxon>Theropoda</taxon>
        <taxon>Coelurosauria</taxon>
        <taxon>Aves</taxon>
        <taxon>Neognathae</taxon>
        <taxon>Neoaves</taxon>
        <taxon>Telluraves</taxon>
        <taxon>Australaves</taxon>
        <taxon>Passeriformes</taxon>
        <taxon>Thamnophilidae</taxon>
        <taxon>Willisornis</taxon>
    </lineage>
</organism>
<dbReference type="CDD" id="cd00033">
    <property type="entry name" value="CCP"/>
    <property type="match status" value="1"/>
</dbReference>
<evidence type="ECO:0000256" key="1">
    <source>
        <dbReference type="ARBA" id="ARBA00023157"/>
    </source>
</evidence>
<protein>
    <recommendedName>
        <fullName evidence="3">Sushi domain-containing protein</fullName>
    </recommendedName>
</protein>
<comment type="caution">
    <text evidence="2">Lacks conserved residue(s) required for the propagation of feature annotation.</text>
</comment>
<feature type="disulfide bond" evidence="2">
    <location>
        <begin position="40"/>
        <end position="83"/>
    </location>
</feature>
<dbReference type="Gene3D" id="2.10.70.10">
    <property type="entry name" value="Complement Module, domain 1"/>
    <property type="match status" value="1"/>
</dbReference>